<dbReference type="EMBL" id="KC977571">
    <property type="protein sequence ID" value="AGO84489.1"/>
    <property type="molecule type" value="Genomic_DNA"/>
</dbReference>
<keyword evidence="1" id="KW-1133">Transmembrane helix</keyword>
<protein>
    <submittedName>
        <fullName evidence="2">Uncharacterized protein</fullName>
    </submittedName>
</protein>
<evidence type="ECO:0000313" key="2">
    <source>
        <dbReference type="EMBL" id="AGO84489.1"/>
    </source>
</evidence>
<feature type="transmembrane region" description="Helical" evidence="1">
    <location>
        <begin position="18"/>
        <end position="37"/>
    </location>
</feature>
<sequence length="209" mass="22123">MDHQSTRDNGRQETIERALHFGGALTAILGVVAVFVASPFWTYAFVGELFVFTVLCATVGAAPHSAKRASALAAARLVRLVDAALCDIAPSAIVAFDVPHAVADAVALADHGPHSPPLALHLYIAPTDEERHAVYTRNHMDALWPGLFRDADGIEPASALFTSDVIGGPTDAEAGLPSIVLHRTTRSVSNLDLFSCDPLKRRAALARAA</sequence>
<evidence type="ECO:0000313" key="3">
    <source>
        <dbReference type="Proteomes" id="UP000204584"/>
    </source>
</evidence>
<dbReference type="RefSeq" id="YP_008437560.1">
    <property type="nucleotide sequence ID" value="NC_022098.1"/>
</dbReference>
<keyword evidence="1" id="KW-0472">Membrane</keyword>
<name>S4VV73_9VIRU</name>
<gene>
    <name evidence="2" type="ORF">psal_cds_611</name>
</gene>
<dbReference type="Proteomes" id="UP000204584">
    <property type="component" value="Segment"/>
</dbReference>
<dbReference type="GeneID" id="16606276"/>
<keyword evidence="1" id="KW-0812">Transmembrane</keyword>
<accession>S4VV73</accession>
<reference evidence="2 3" key="1">
    <citation type="journal article" date="2013" name="Science">
        <title>Pandoraviruses: amoeba viruses with genomes up to 2.5 Mb reaching that of parasitic eukaryotes.</title>
        <authorList>
            <person name="Philippe N."/>
            <person name="Legendre M."/>
            <person name="Doutre G."/>
            <person name="Coute Y."/>
            <person name="Poirot O."/>
            <person name="Lescot M."/>
            <person name="Arslan D."/>
            <person name="Seltzer V."/>
            <person name="Bertaux L."/>
            <person name="Bruley C."/>
            <person name="Garin J."/>
            <person name="Claverie J.M."/>
            <person name="Abergel C."/>
        </authorList>
    </citation>
    <scope>NUCLEOTIDE SEQUENCE [LARGE SCALE GENOMIC DNA]</scope>
</reference>
<evidence type="ECO:0000256" key="1">
    <source>
        <dbReference type="SAM" id="Phobius"/>
    </source>
</evidence>
<proteinExistence type="predicted"/>
<dbReference type="KEGG" id="vg:16606276"/>
<organism evidence="2 3">
    <name type="scientific">Pandoravirus salinus</name>
    <dbReference type="NCBI Taxonomy" id="1349410"/>
    <lineage>
        <taxon>Viruses</taxon>
        <taxon>Pandoravirus</taxon>
    </lineage>
</organism>
<keyword evidence="3" id="KW-1185">Reference proteome</keyword>